<keyword evidence="3" id="KW-1185">Reference proteome</keyword>
<dbReference type="PANTHER" id="PTHR10992">
    <property type="entry name" value="METHYLESTERASE FAMILY MEMBER"/>
    <property type="match status" value="1"/>
</dbReference>
<name>A0A9R0HT67_SPIOL</name>
<dbReference type="InterPro" id="IPR045889">
    <property type="entry name" value="MES/HNL"/>
</dbReference>
<dbReference type="Pfam" id="PF12697">
    <property type="entry name" value="Abhydrolase_6"/>
    <property type="match status" value="1"/>
</dbReference>
<accession>A0A9R0HT67</accession>
<evidence type="ECO:0000259" key="2">
    <source>
        <dbReference type="Pfam" id="PF12697"/>
    </source>
</evidence>
<dbReference type="PANTHER" id="PTHR10992:SF1083">
    <property type="entry name" value="METHYLESTERASE 1"/>
    <property type="match status" value="1"/>
</dbReference>
<proteinExistence type="predicted"/>
<dbReference type="GO" id="GO:0009696">
    <property type="term" value="P:salicylic acid metabolic process"/>
    <property type="evidence" value="ECO:0000318"/>
    <property type="project" value="GO_Central"/>
</dbReference>
<dbReference type="GO" id="GO:0009694">
    <property type="term" value="P:jasmonic acid metabolic process"/>
    <property type="evidence" value="ECO:0000318"/>
    <property type="project" value="GO_Central"/>
</dbReference>
<dbReference type="KEGG" id="soe:110776266"/>
<keyword evidence="1" id="KW-0378">Hydrolase</keyword>
<organism evidence="3 4">
    <name type="scientific">Spinacia oleracea</name>
    <name type="common">Spinach</name>
    <dbReference type="NCBI Taxonomy" id="3562"/>
    <lineage>
        <taxon>Eukaryota</taxon>
        <taxon>Viridiplantae</taxon>
        <taxon>Streptophyta</taxon>
        <taxon>Embryophyta</taxon>
        <taxon>Tracheophyta</taxon>
        <taxon>Spermatophyta</taxon>
        <taxon>Magnoliopsida</taxon>
        <taxon>eudicotyledons</taxon>
        <taxon>Gunneridae</taxon>
        <taxon>Pentapetalae</taxon>
        <taxon>Caryophyllales</taxon>
        <taxon>Chenopodiaceae</taxon>
        <taxon>Chenopodioideae</taxon>
        <taxon>Anserineae</taxon>
        <taxon>Spinacia</taxon>
    </lineage>
</organism>
<dbReference type="InterPro" id="IPR000073">
    <property type="entry name" value="AB_hydrolase_1"/>
</dbReference>
<dbReference type="Proteomes" id="UP000813463">
    <property type="component" value="Chromosome 3"/>
</dbReference>
<dbReference type="Gene3D" id="3.40.50.1820">
    <property type="entry name" value="alpha/beta hydrolase"/>
    <property type="match status" value="1"/>
</dbReference>
<dbReference type="GO" id="GO:0080030">
    <property type="term" value="F:methyl indole-3-acetate esterase activity"/>
    <property type="evidence" value="ECO:0000318"/>
    <property type="project" value="GO_Central"/>
</dbReference>
<dbReference type="GO" id="GO:0080032">
    <property type="term" value="F:methyl jasmonate esterase activity"/>
    <property type="evidence" value="ECO:0000318"/>
    <property type="project" value="GO_Central"/>
</dbReference>
<gene>
    <name evidence="4" type="primary">LOC110776266</name>
</gene>
<sequence>MGDNNSCKKHFVLVHGACHGAWSWYKVKPLLEAAGHHVTPLDMTASGINLKRIDEIQTIGEYTEPLIQFLTALPNDQKVILVGHSLGGLNIAVAMEMFPQKIEIGVFVTAFMPDHVHTPSFIFDQFVASMPDGGKDYWLDTKFENSGDPKETLTTMFFGPQFMSLLYHLCPLQDLELAMTLKRPSSLFLHEAWKPEAKLSKERYGSVRSAFVVCEEDQGISQTFQRWMISNNGVKEVKELKGSDHMPMLCMPKQLSDCLVEIAQI</sequence>
<evidence type="ECO:0000256" key="1">
    <source>
        <dbReference type="ARBA" id="ARBA00022801"/>
    </source>
</evidence>
<feature type="domain" description="AB hydrolase-1" evidence="2">
    <location>
        <begin position="11"/>
        <end position="250"/>
    </location>
</feature>
<dbReference type="InterPro" id="IPR029058">
    <property type="entry name" value="AB_hydrolase_fold"/>
</dbReference>
<dbReference type="GeneID" id="110776266"/>
<dbReference type="AlphaFoldDB" id="A0A9R0HT67"/>
<reference evidence="4" key="2">
    <citation type="submission" date="2025-08" db="UniProtKB">
        <authorList>
            <consortium name="RefSeq"/>
        </authorList>
    </citation>
    <scope>IDENTIFICATION</scope>
    <source>
        <tissue evidence="4">Leaf</tissue>
    </source>
</reference>
<dbReference type="RefSeq" id="XP_021836507.2">
    <property type="nucleotide sequence ID" value="XM_021980815.2"/>
</dbReference>
<evidence type="ECO:0000313" key="3">
    <source>
        <dbReference type="Proteomes" id="UP000813463"/>
    </source>
</evidence>
<reference evidence="3" key="1">
    <citation type="journal article" date="2021" name="Nat. Commun.">
        <title>Genomic analyses provide insights into spinach domestication and the genetic basis of agronomic traits.</title>
        <authorList>
            <person name="Cai X."/>
            <person name="Sun X."/>
            <person name="Xu C."/>
            <person name="Sun H."/>
            <person name="Wang X."/>
            <person name="Ge C."/>
            <person name="Zhang Z."/>
            <person name="Wang Q."/>
            <person name="Fei Z."/>
            <person name="Jiao C."/>
            <person name="Wang Q."/>
        </authorList>
    </citation>
    <scope>NUCLEOTIDE SEQUENCE [LARGE SCALE GENOMIC DNA]</scope>
    <source>
        <strain evidence="3">cv. Varoflay</strain>
    </source>
</reference>
<protein>
    <submittedName>
        <fullName evidence="4">Salicylic acid-binding protein 2</fullName>
    </submittedName>
</protein>
<evidence type="ECO:0000313" key="4">
    <source>
        <dbReference type="RefSeq" id="XP_021836507.2"/>
    </source>
</evidence>
<dbReference type="SUPFAM" id="SSF53474">
    <property type="entry name" value="alpha/beta-Hydrolases"/>
    <property type="match status" value="1"/>
</dbReference>
<dbReference type="GO" id="GO:0080031">
    <property type="term" value="F:methyl salicylate esterase activity"/>
    <property type="evidence" value="ECO:0000318"/>
    <property type="project" value="GO_Central"/>
</dbReference>